<comment type="catalytic activity">
    <reaction evidence="17 18">
        <text>[protein]-dithiol + NADP(+) = [protein]-disulfide + NADPH + H(+)</text>
        <dbReference type="Rhea" id="RHEA:18753"/>
        <dbReference type="Rhea" id="RHEA-COMP:10593"/>
        <dbReference type="Rhea" id="RHEA-COMP:10594"/>
        <dbReference type="ChEBI" id="CHEBI:15378"/>
        <dbReference type="ChEBI" id="CHEBI:29950"/>
        <dbReference type="ChEBI" id="CHEBI:50058"/>
        <dbReference type="ChEBI" id="CHEBI:57783"/>
        <dbReference type="ChEBI" id="CHEBI:58349"/>
        <dbReference type="EC" id="1.8.1.8"/>
    </reaction>
</comment>
<dbReference type="InterPro" id="IPR036929">
    <property type="entry name" value="DsbDN_sf"/>
</dbReference>
<evidence type="ECO:0000256" key="8">
    <source>
        <dbReference type="ARBA" id="ARBA00022748"/>
    </source>
</evidence>
<evidence type="ECO:0000256" key="5">
    <source>
        <dbReference type="ARBA" id="ARBA00022519"/>
    </source>
</evidence>
<feature type="transmembrane region" description="Helical" evidence="18">
    <location>
        <begin position="410"/>
        <end position="441"/>
    </location>
</feature>
<dbReference type="NCBIfam" id="NF001419">
    <property type="entry name" value="PRK00293.1"/>
    <property type="match status" value="1"/>
</dbReference>
<comment type="subcellular location">
    <subcellularLocation>
        <location evidence="1 18">Cell inner membrane</location>
        <topology evidence="1 18">Multi-pass membrane protein</topology>
    </subcellularLocation>
</comment>
<dbReference type="EC" id="1.8.1.8" evidence="18"/>
<dbReference type="PROSITE" id="PS51352">
    <property type="entry name" value="THIOREDOXIN_2"/>
    <property type="match status" value="1"/>
</dbReference>
<keyword evidence="12 18" id="KW-0520">NAD</keyword>
<feature type="transmembrane region" description="Helical" evidence="18">
    <location>
        <begin position="453"/>
        <end position="475"/>
    </location>
</feature>
<feature type="transmembrane region" description="Helical" evidence="18">
    <location>
        <begin position="366"/>
        <end position="389"/>
    </location>
</feature>
<proteinExistence type="inferred from homology"/>
<organism evidence="20 21">
    <name type="scientific">Pseudomonas syringae pv. aptata</name>
    <dbReference type="NCBI Taxonomy" id="83167"/>
    <lineage>
        <taxon>Bacteria</taxon>
        <taxon>Pseudomonadati</taxon>
        <taxon>Pseudomonadota</taxon>
        <taxon>Gammaproteobacteria</taxon>
        <taxon>Pseudomonadales</taxon>
        <taxon>Pseudomonadaceae</taxon>
        <taxon>Pseudomonas</taxon>
        <taxon>Pseudomonas syringae</taxon>
    </lineage>
</organism>
<dbReference type="InterPro" id="IPR022910">
    <property type="entry name" value="Thiol_diS_interchange_DbsD"/>
</dbReference>
<evidence type="ECO:0000256" key="7">
    <source>
        <dbReference type="ARBA" id="ARBA00022729"/>
    </source>
</evidence>
<evidence type="ECO:0000256" key="13">
    <source>
        <dbReference type="ARBA" id="ARBA00023136"/>
    </source>
</evidence>
<keyword evidence="3 18" id="KW-0813">Transport</keyword>
<feature type="disulfide bond" description="Redox-active" evidence="18">
    <location>
        <begin position="620"/>
        <end position="623"/>
    </location>
</feature>
<evidence type="ECO:0000256" key="15">
    <source>
        <dbReference type="ARBA" id="ARBA00023284"/>
    </source>
</evidence>
<reference evidence="20 21" key="1">
    <citation type="submission" date="2018-08" db="EMBL/GenBank/DDBJ databases">
        <title>Recombination of ecologically and evolutionarily significant loci maintains genetic cohesion in the Pseudomonas syringae species complex.</title>
        <authorList>
            <person name="Dillon M."/>
            <person name="Thakur S."/>
            <person name="Almeida R.N.D."/>
            <person name="Weir B.S."/>
            <person name="Guttman D.S."/>
        </authorList>
    </citation>
    <scope>NUCLEOTIDE SEQUENCE [LARGE SCALE GENOMIC DNA]</scope>
    <source>
        <strain evidence="20 21">ICMP 4388</strain>
    </source>
</reference>
<dbReference type="AlphaFoldDB" id="A0A3M3WSB3"/>
<evidence type="ECO:0000256" key="12">
    <source>
        <dbReference type="ARBA" id="ARBA00023027"/>
    </source>
</evidence>
<comment type="catalytic activity">
    <reaction evidence="16 18">
        <text>[protein]-dithiol + NAD(+) = [protein]-disulfide + NADH + H(+)</text>
        <dbReference type="Rhea" id="RHEA:18749"/>
        <dbReference type="Rhea" id="RHEA-COMP:10593"/>
        <dbReference type="Rhea" id="RHEA-COMP:10594"/>
        <dbReference type="ChEBI" id="CHEBI:15378"/>
        <dbReference type="ChEBI" id="CHEBI:29950"/>
        <dbReference type="ChEBI" id="CHEBI:50058"/>
        <dbReference type="ChEBI" id="CHEBI:57540"/>
        <dbReference type="ChEBI" id="CHEBI:57945"/>
        <dbReference type="EC" id="1.8.1.8"/>
    </reaction>
</comment>
<evidence type="ECO:0000313" key="20">
    <source>
        <dbReference type="EMBL" id="RMO60599.1"/>
    </source>
</evidence>
<dbReference type="GO" id="GO:0045454">
    <property type="term" value="P:cell redox homeostasis"/>
    <property type="evidence" value="ECO:0007669"/>
    <property type="project" value="TreeGrafter"/>
</dbReference>
<evidence type="ECO:0000259" key="19">
    <source>
        <dbReference type="PROSITE" id="PS51352"/>
    </source>
</evidence>
<evidence type="ECO:0000256" key="9">
    <source>
        <dbReference type="ARBA" id="ARBA00022982"/>
    </source>
</evidence>
<comment type="function">
    <text evidence="18">Required to facilitate the formation of correct disulfide bonds in some periplasmic proteins and for the assembly of the periplasmic c-type cytochromes. Acts by transferring electrons from cytoplasmic thioredoxin to the periplasm. This transfer involves a cascade of disulfide bond formation and reduction steps.</text>
</comment>
<evidence type="ECO:0000256" key="18">
    <source>
        <dbReference type="HAMAP-Rule" id="MF_00399"/>
    </source>
</evidence>
<dbReference type="Gene3D" id="2.60.40.1250">
    <property type="entry name" value="Thiol:disulfide interchange protein DsbD, N-terminal domain"/>
    <property type="match status" value="1"/>
</dbReference>
<feature type="disulfide bond" description="Redox-active" evidence="18">
    <location>
        <begin position="248"/>
        <end position="254"/>
    </location>
</feature>
<dbReference type="PANTHER" id="PTHR32234">
    <property type="entry name" value="THIOL:DISULFIDE INTERCHANGE PROTEIN DSBD"/>
    <property type="match status" value="1"/>
</dbReference>
<keyword evidence="6 18" id="KW-0812">Transmembrane</keyword>
<dbReference type="Pfam" id="PF11412">
    <property type="entry name" value="DsbD_N"/>
    <property type="match status" value="1"/>
</dbReference>
<dbReference type="InterPro" id="IPR003834">
    <property type="entry name" value="Cyt_c_assmbl_TM_dom"/>
</dbReference>
<feature type="transmembrane region" description="Helical" evidence="18">
    <location>
        <begin position="293"/>
        <end position="319"/>
    </location>
</feature>
<feature type="disulfide bond" description="Redox-active" evidence="18">
    <location>
        <begin position="306"/>
        <end position="428"/>
    </location>
</feature>
<dbReference type="EMBL" id="RBPX01000300">
    <property type="protein sequence ID" value="RMO60599.1"/>
    <property type="molecule type" value="Genomic_DNA"/>
</dbReference>
<dbReference type="InterPro" id="IPR035671">
    <property type="entry name" value="DsbD_gamma"/>
</dbReference>
<keyword evidence="13 18" id="KW-0472">Membrane</keyword>
<dbReference type="SUPFAM" id="SSF52833">
    <property type="entry name" value="Thioredoxin-like"/>
    <property type="match status" value="1"/>
</dbReference>
<accession>A0A3M3WSB3</accession>
<evidence type="ECO:0000313" key="21">
    <source>
        <dbReference type="Proteomes" id="UP000274541"/>
    </source>
</evidence>
<dbReference type="InterPro" id="IPR013766">
    <property type="entry name" value="Thioredoxin_domain"/>
</dbReference>
<dbReference type="Pfam" id="PF02683">
    <property type="entry name" value="DsbD_TM"/>
    <property type="match status" value="1"/>
</dbReference>
<keyword evidence="11 18" id="KW-0560">Oxidoreductase</keyword>
<dbReference type="HAMAP" id="MF_00399">
    <property type="entry name" value="DbsD"/>
    <property type="match status" value="1"/>
</dbReference>
<keyword evidence="14 18" id="KW-1015">Disulfide bond</keyword>
<dbReference type="InterPro" id="IPR036249">
    <property type="entry name" value="Thioredoxin-like_sf"/>
</dbReference>
<evidence type="ECO:0000256" key="4">
    <source>
        <dbReference type="ARBA" id="ARBA00022475"/>
    </source>
</evidence>
<dbReference type="SUPFAM" id="SSF74863">
    <property type="entry name" value="Thiol:disulfide interchange protein DsbD, N-terminal domain (DsbD-alpha)"/>
    <property type="match status" value="1"/>
</dbReference>
<evidence type="ECO:0000256" key="11">
    <source>
        <dbReference type="ARBA" id="ARBA00023002"/>
    </source>
</evidence>
<dbReference type="PANTHER" id="PTHR32234:SF0">
    <property type="entry name" value="THIOL:DISULFIDE INTERCHANGE PROTEIN DSBD"/>
    <property type="match status" value="1"/>
</dbReference>
<keyword evidence="7" id="KW-0732">Signal</keyword>
<keyword evidence="15 18" id="KW-0676">Redox-active center</keyword>
<evidence type="ECO:0000256" key="16">
    <source>
        <dbReference type="ARBA" id="ARBA00047388"/>
    </source>
</evidence>
<evidence type="ECO:0000256" key="17">
    <source>
        <dbReference type="ARBA" id="ARBA00047804"/>
    </source>
</evidence>
<dbReference type="Gene3D" id="3.40.30.10">
    <property type="entry name" value="Glutaredoxin"/>
    <property type="match status" value="1"/>
</dbReference>
<keyword evidence="8 18" id="KW-0201">Cytochrome c-type biogenesis</keyword>
<sequence>MMPGQTTLKLRLLKPGRPRPGCSFRPAARLLRRRHRSIPRQSATSACNAGWTRISTRSRIFTIRRLVAAFPRARNNSGTVVGLLTPTLTTCPRHAAGHSVIMRGLSIFETAMRRLLCLLLLILALPASAAGLLDSRPSSTLGGGSLDNSKDFLPVRQAFQLSLIETTPESIKLRLVATDGYYLYRHRFQFRTEPADIGLGEAQLPKGEQKHDEYFGDVEVYHGILDIDLPRKPGEQRPFTLAVTYQGCADKGLCYPPETERLSIGDVAASPANQASATPPAATAGWSWKELALFFLAGVGLTFTPCVLPMLPILSGVVLRGQVGGLRGLSLSLAYVLPMAACFALLGALMGVFGAGLNLQARLQSAWVLVPFSAFFVIFAIAMFGAFELRLPQSISSRLDRIAGKTQGGSLWGAAVLGVVSSLLVSPCVSAPLAGALLYISASGDALGGALKLFALGLGMGAPLLLIATGGATWLPKSGPWLVTVKNAIGVLLLGLAIGLLSRVLPGQVTLLLVGLLSAGVALFLGALEFNVKTTRQKLAQLLGLALLVYALACWYGALSGQTDPMRPLGREYATANNGAVAQAASQWKTITTSAELDRVMQEAQSEGKPLVLDWYADWCISCKVIEHEVLPDPGVVARLSGYKQVRFDMTDSNAEQRALLDRYKLFGPPALLFFDKNGEERQTVRVVGEIDAAGLIERLNSANDQN</sequence>
<keyword evidence="4 18" id="KW-1003">Cell membrane</keyword>
<feature type="transmembrane region" description="Helical" evidence="18">
    <location>
        <begin position="487"/>
        <end position="505"/>
    </location>
</feature>
<keyword evidence="5 18" id="KW-0997">Cell inner membrane</keyword>
<evidence type="ECO:0000256" key="1">
    <source>
        <dbReference type="ARBA" id="ARBA00004429"/>
    </source>
</evidence>
<dbReference type="GO" id="GO:0047134">
    <property type="term" value="F:protein-disulfide reductase [NAD(P)H] activity"/>
    <property type="evidence" value="ECO:0007669"/>
    <property type="project" value="UniProtKB-UniRule"/>
</dbReference>
<name>A0A3M3WSB3_PSEAP</name>
<evidence type="ECO:0000256" key="10">
    <source>
        <dbReference type="ARBA" id="ARBA00022989"/>
    </source>
</evidence>
<dbReference type="CDD" id="cd02953">
    <property type="entry name" value="DsbDgamma"/>
    <property type="match status" value="1"/>
</dbReference>
<dbReference type="GO" id="GO:0017004">
    <property type="term" value="P:cytochrome complex assembly"/>
    <property type="evidence" value="ECO:0007669"/>
    <property type="project" value="UniProtKB-UniRule"/>
</dbReference>
<evidence type="ECO:0000256" key="14">
    <source>
        <dbReference type="ARBA" id="ARBA00023157"/>
    </source>
</evidence>
<evidence type="ECO:0000256" key="2">
    <source>
        <dbReference type="ARBA" id="ARBA00007241"/>
    </source>
</evidence>
<evidence type="ECO:0000256" key="3">
    <source>
        <dbReference type="ARBA" id="ARBA00022448"/>
    </source>
</evidence>
<keyword evidence="9 18" id="KW-0249">Electron transport</keyword>
<comment type="caution">
    <text evidence="20">The sequence shown here is derived from an EMBL/GenBank/DDBJ whole genome shotgun (WGS) entry which is preliminary data.</text>
</comment>
<feature type="transmembrane region" description="Helical" evidence="18">
    <location>
        <begin position="539"/>
        <end position="558"/>
    </location>
</feature>
<feature type="transmembrane region" description="Helical" evidence="18">
    <location>
        <begin position="331"/>
        <end position="354"/>
    </location>
</feature>
<evidence type="ECO:0000256" key="6">
    <source>
        <dbReference type="ARBA" id="ARBA00022692"/>
    </source>
</evidence>
<keyword evidence="10 18" id="KW-1133">Transmembrane helix</keyword>
<dbReference type="GO" id="GO:0005886">
    <property type="term" value="C:plasma membrane"/>
    <property type="evidence" value="ECO:0007669"/>
    <property type="project" value="UniProtKB-SubCell"/>
</dbReference>
<dbReference type="Pfam" id="PF13899">
    <property type="entry name" value="Thioredoxin_7"/>
    <property type="match status" value="1"/>
</dbReference>
<gene>
    <name evidence="18" type="primary">dsbD</name>
    <name evidence="20" type="ORF">ALQ37_05339</name>
</gene>
<dbReference type="GO" id="GO:0009055">
    <property type="term" value="F:electron transfer activity"/>
    <property type="evidence" value="ECO:0007669"/>
    <property type="project" value="UniProtKB-UniRule"/>
</dbReference>
<dbReference type="InterPro" id="IPR028250">
    <property type="entry name" value="DsbDN"/>
</dbReference>
<feature type="transmembrane region" description="Helical" evidence="18">
    <location>
        <begin position="511"/>
        <end position="532"/>
    </location>
</feature>
<dbReference type="Proteomes" id="UP000274541">
    <property type="component" value="Unassembled WGS sequence"/>
</dbReference>
<protein>
    <recommendedName>
        <fullName evidence="18">Thiol:disulfide interchange protein DsbD</fullName>
        <ecNumber evidence="18">1.8.1.8</ecNumber>
    </recommendedName>
    <alternativeName>
        <fullName evidence="18">Protein-disulfide reductase</fullName>
        <shortName evidence="18">Disulfide reductase</shortName>
    </alternativeName>
</protein>
<comment type="similarity">
    <text evidence="2 18">Belongs to the thioredoxin family. DsbD subfamily.</text>
</comment>
<feature type="domain" description="Thioredoxin" evidence="19">
    <location>
        <begin position="558"/>
        <end position="705"/>
    </location>
</feature>